<feature type="chain" id="PRO_5024838924" description="Heme-binding protein" evidence="1">
    <location>
        <begin position="31"/>
        <end position="183"/>
    </location>
</feature>
<dbReference type="Pfam" id="PF03928">
    <property type="entry name" value="HbpS-like"/>
    <property type="match status" value="1"/>
</dbReference>
<keyword evidence="1" id="KW-0732">Signal</keyword>
<feature type="signal peptide" evidence="1">
    <location>
        <begin position="1"/>
        <end position="30"/>
    </location>
</feature>
<reference evidence="2 3" key="1">
    <citation type="submission" date="2019-08" db="EMBL/GenBank/DDBJ databases">
        <authorList>
            <person name="Herpell B J."/>
        </authorList>
    </citation>
    <scope>NUCLEOTIDE SEQUENCE [LARGE SCALE GENOMIC DNA]</scope>
    <source>
        <strain evidence="3">Msb3</strain>
    </source>
</reference>
<evidence type="ECO:0008006" key="4">
    <source>
        <dbReference type="Google" id="ProtNLM"/>
    </source>
</evidence>
<dbReference type="InterPro" id="IPR052517">
    <property type="entry name" value="GlcG_carb_metab_protein"/>
</dbReference>
<dbReference type="PANTHER" id="PTHR34309">
    <property type="entry name" value="SLR1406 PROTEIN"/>
    <property type="match status" value="1"/>
</dbReference>
<dbReference type="Gene3D" id="3.30.450.150">
    <property type="entry name" value="Haem-degrading domain"/>
    <property type="match status" value="1"/>
</dbReference>
<evidence type="ECO:0000313" key="3">
    <source>
        <dbReference type="Proteomes" id="UP000325811"/>
    </source>
</evidence>
<dbReference type="RefSeq" id="WP_007179389.1">
    <property type="nucleotide sequence ID" value="NZ_LR699553.1"/>
</dbReference>
<name>A0A5Q4YSH5_9BURK</name>
<protein>
    <recommendedName>
        <fullName evidence="4">Heme-binding protein</fullName>
    </recommendedName>
</protein>
<dbReference type="EMBL" id="LR699553">
    <property type="protein sequence ID" value="VVD26903.1"/>
    <property type="molecule type" value="Genomic_DNA"/>
</dbReference>
<evidence type="ECO:0000256" key="1">
    <source>
        <dbReference type="SAM" id="SignalP"/>
    </source>
</evidence>
<dbReference type="SUPFAM" id="SSF143744">
    <property type="entry name" value="GlcG-like"/>
    <property type="match status" value="1"/>
</dbReference>
<dbReference type="KEGG" id="pdio:PDMSB3_0441"/>
<dbReference type="InterPro" id="IPR038084">
    <property type="entry name" value="PduO/GlcC-like_sf"/>
</dbReference>
<sequence length="183" mass="18638">MTNKRMIKASLLALFSLGAALGGALGDANAQTPASQPSAGGLPARSPFDIPYGMPISLQNANQALQAAEAEAARHGWPEAIAVTDPSGELVAFAKMDDTQNSSPNIALRKAATAARFRRDTRTFYNGFEAGHTYSATLDPSVVASPGGYPLMIGGKIVGAIGCSGGSGDQDADICKAGADALK</sequence>
<dbReference type="PANTHER" id="PTHR34309:SF1">
    <property type="entry name" value="PROTEIN GLCG"/>
    <property type="match status" value="1"/>
</dbReference>
<evidence type="ECO:0000313" key="2">
    <source>
        <dbReference type="EMBL" id="VVD26903.1"/>
    </source>
</evidence>
<gene>
    <name evidence="2" type="ORF">PDMSB3_0441</name>
</gene>
<dbReference type="AlphaFoldDB" id="A0A5Q4YSH5"/>
<dbReference type="InterPro" id="IPR005624">
    <property type="entry name" value="PduO/GlcC-like"/>
</dbReference>
<accession>A0A5Q4YSH5</accession>
<proteinExistence type="predicted"/>
<keyword evidence="3" id="KW-1185">Reference proteome</keyword>
<dbReference type="Proteomes" id="UP000325811">
    <property type="component" value="Chromosome I"/>
</dbReference>
<organism evidence="2 3">
    <name type="scientific">Paraburkholderia dioscoreae</name>
    <dbReference type="NCBI Taxonomy" id="2604047"/>
    <lineage>
        <taxon>Bacteria</taxon>
        <taxon>Pseudomonadati</taxon>
        <taxon>Pseudomonadota</taxon>
        <taxon>Betaproteobacteria</taxon>
        <taxon>Burkholderiales</taxon>
        <taxon>Burkholderiaceae</taxon>
        <taxon>Paraburkholderia</taxon>
    </lineage>
</organism>